<evidence type="ECO:0000313" key="2">
    <source>
        <dbReference type="EMBL" id="KNH01203.1"/>
    </source>
</evidence>
<dbReference type="PATRIC" id="fig|1306953.7.peg.2293"/>
<organism evidence="2 3">
    <name type="scientific">Qipengyuania citrea LAMA 915</name>
    <dbReference type="NCBI Taxonomy" id="1306953"/>
    <lineage>
        <taxon>Bacteria</taxon>
        <taxon>Pseudomonadati</taxon>
        <taxon>Pseudomonadota</taxon>
        <taxon>Alphaproteobacteria</taxon>
        <taxon>Sphingomonadales</taxon>
        <taxon>Erythrobacteraceae</taxon>
        <taxon>Qipengyuania</taxon>
    </lineage>
</organism>
<feature type="transmembrane region" description="Helical" evidence="1">
    <location>
        <begin position="39"/>
        <end position="63"/>
    </location>
</feature>
<keyword evidence="1" id="KW-0472">Membrane</keyword>
<feature type="transmembrane region" description="Helical" evidence="1">
    <location>
        <begin position="6"/>
        <end position="27"/>
    </location>
</feature>
<comment type="caution">
    <text evidence="2">The sequence shown here is derived from an EMBL/GenBank/DDBJ whole genome shotgun (WGS) entry which is preliminary data.</text>
</comment>
<dbReference type="EMBL" id="JYNE01000027">
    <property type="protein sequence ID" value="KNH01203.1"/>
    <property type="molecule type" value="Genomic_DNA"/>
</dbReference>
<keyword evidence="1" id="KW-1133">Transmembrane helix</keyword>
<keyword evidence="1" id="KW-0812">Transmembrane</keyword>
<evidence type="ECO:0000256" key="1">
    <source>
        <dbReference type="SAM" id="Phobius"/>
    </source>
</evidence>
<accession>A0A0L1KB88</accession>
<dbReference type="Proteomes" id="UP000037446">
    <property type="component" value="Unassembled WGS sequence"/>
</dbReference>
<name>A0A0L1KB88_9SPHN</name>
<gene>
    <name evidence="2" type="ORF">J121_2219</name>
</gene>
<dbReference type="STRING" id="1306953.J121_2219"/>
<feature type="transmembrane region" description="Helical" evidence="1">
    <location>
        <begin position="83"/>
        <end position="101"/>
    </location>
</feature>
<protein>
    <submittedName>
        <fullName evidence="2">Uncharacterized protein</fullName>
    </submittedName>
</protein>
<proteinExistence type="predicted"/>
<evidence type="ECO:0000313" key="3">
    <source>
        <dbReference type="Proteomes" id="UP000037446"/>
    </source>
</evidence>
<dbReference type="AlphaFoldDB" id="A0A0L1KB88"/>
<reference evidence="2" key="1">
    <citation type="submission" date="2015-02" db="EMBL/GenBank/DDBJ databases">
        <authorList>
            <person name="Chooi Y.-H."/>
        </authorList>
    </citation>
    <scope>NUCLEOTIDE SEQUENCE [LARGE SCALE GENOMIC DNA]</scope>
    <source>
        <strain evidence="2">LAMA 915</strain>
    </source>
</reference>
<sequence length="120" mass="12458">MPVSLTLFLAAMAVSLMVSGAAAIAALREPALGLKPLWALLALTGLGGAALVPAVPGALYWFLGMALPTASFSAAAGSWQPEVLRVLFPFGALAVLVRIAVHRRRQRVSRGRDGALAGRR</sequence>
<dbReference type="RefSeq" id="WP_050601161.1">
    <property type="nucleotide sequence ID" value="NZ_JYNE01000027.1"/>
</dbReference>